<dbReference type="InterPro" id="IPR008949">
    <property type="entry name" value="Isoprenoid_synthase_dom_sf"/>
</dbReference>
<comment type="caution">
    <text evidence="3">The sequence shown here is derived from an EMBL/GenBank/DDBJ whole genome shotgun (WGS) entry which is preliminary data.</text>
</comment>
<dbReference type="GO" id="GO:0010333">
    <property type="term" value="F:terpene synthase activity"/>
    <property type="evidence" value="ECO:0007669"/>
    <property type="project" value="InterPro"/>
</dbReference>
<feature type="non-terminal residue" evidence="3">
    <location>
        <position position="1"/>
    </location>
</feature>
<dbReference type="Proteomes" id="UP000631114">
    <property type="component" value="Unassembled WGS sequence"/>
</dbReference>
<dbReference type="OrthoDB" id="1936865at2759"/>
<dbReference type="Pfam" id="PF03936">
    <property type="entry name" value="Terpene_synth_C"/>
    <property type="match status" value="1"/>
</dbReference>
<dbReference type="EMBL" id="JADFTS010000006">
    <property type="protein sequence ID" value="KAF9601575.1"/>
    <property type="molecule type" value="Genomic_DNA"/>
</dbReference>
<dbReference type="AlphaFoldDB" id="A0A835HLJ2"/>
<dbReference type="Gene3D" id="1.10.600.10">
    <property type="entry name" value="Farnesyl Diphosphate Synthase"/>
    <property type="match status" value="1"/>
</dbReference>
<dbReference type="InterPro" id="IPR005630">
    <property type="entry name" value="Terpene_synthase_metal-bd"/>
</dbReference>
<dbReference type="PANTHER" id="PTHR31225">
    <property type="entry name" value="OS04G0344100 PROTEIN-RELATED"/>
    <property type="match status" value="1"/>
</dbReference>
<feature type="domain" description="Terpene synthase metal-binding" evidence="2">
    <location>
        <begin position="1"/>
        <end position="124"/>
    </location>
</feature>
<protein>
    <recommendedName>
        <fullName evidence="2">Terpene synthase metal-binding domain-containing protein</fullName>
    </recommendedName>
</protein>
<dbReference type="GO" id="GO:0000287">
    <property type="term" value="F:magnesium ion binding"/>
    <property type="evidence" value="ECO:0007669"/>
    <property type="project" value="InterPro"/>
</dbReference>
<evidence type="ECO:0000256" key="1">
    <source>
        <dbReference type="ARBA" id="ARBA00022723"/>
    </source>
</evidence>
<sequence length="142" mass="16338">WNVAAVEQLPQHMKLCYMALLNANNNIGYQFFSPQWVKLCKAYLVEAKWFHQKHTPTVQEYLDNGVYSASGPLVLINCYFLATKTITEEAINCIELLDSQIYLPSIAVRLADDLAASKDEHNIGSKQTWMNWEFLRKLLVNI</sequence>
<organism evidence="3 4">
    <name type="scientific">Coptis chinensis</name>
    <dbReference type="NCBI Taxonomy" id="261450"/>
    <lineage>
        <taxon>Eukaryota</taxon>
        <taxon>Viridiplantae</taxon>
        <taxon>Streptophyta</taxon>
        <taxon>Embryophyta</taxon>
        <taxon>Tracheophyta</taxon>
        <taxon>Spermatophyta</taxon>
        <taxon>Magnoliopsida</taxon>
        <taxon>Ranunculales</taxon>
        <taxon>Ranunculaceae</taxon>
        <taxon>Coptidoideae</taxon>
        <taxon>Coptis</taxon>
    </lineage>
</organism>
<evidence type="ECO:0000313" key="4">
    <source>
        <dbReference type="Proteomes" id="UP000631114"/>
    </source>
</evidence>
<evidence type="ECO:0000259" key="2">
    <source>
        <dbReference type="Pfam" id="PF03936"/>
    </source>
</evidence>
<dbReference type="InterPro" id="IPR050148">
    <property type="entry name" value="Terpene_synthase-like"/>
</dbReference>
<dbReference type="GO" id="GO:0016114">
    <property type="term" value="P:terpenoid biosynthetic process"/>
    <property type="evidence" value="ECO:0007669"/>
    <property type="project" value="InterPro"/>
</dbReference>
<dbReference type="SUPFAM" id="SSF48576">
    <property type="entry name" value="Terpenoid synthases"/>
    <property type="match status" value="1"/>
</dbReference>
<evidence type="ECO:0000313" key="3">
    <source>
        <dbReference type="EMBL" id="KAF9601575.1"/>
    </source>
</evidence>
<keyword evidence="1" id="KW-0479">Metal-binding</keyword>
<gene>
    <name evidence="3" type="ORF">IFM89_020431</name>
</gene>
<proteinExistence type="predicted"/>
<name>A0A835HLJ2_9MAGN</name>
<keyword evidence="4" id="KW-1185">Reference proteome</keyword>
<accession>A0A835HLJ2</accession>
<reference evidence="3 4" key="1">
    <citation type="submission" date="2020-10" db="EMBL/GenBank/DDBJ databases">
        <title>The Coptis chinensis genome and diversification of protoberbering-type alkaloids.</title>
        <authorList>
            <person name="Wang B."/>
            <person name="Shu S."/>
            <person name="Song C."/>
            <person name="Liu Y."/>
        </authorList>
    </citation>
    <scope>NUCLEOTIDE SEQUENCE [LARGE SCALE GENOMIC DNA]</scope>
    <source>
        <strain evidence="3">HL-2020</strain>
        <tissue evidence="3">Leaf</tissue>
    </source>
</reference>